<dbReference type="AlphaFoldDB" id="A0A502EHW5"/>
<dbReference type="RefSeq" id="WP_140689353.1">
    <property type="nucleotide sequence ID" value="NZ_RCZG01000002.1"/>
</dbReference>
<accession>A0A502EHW5</accession>
<sequence>MYRTAAVLAAVGIGLAGCAGIGDKSTTCKEFNGMSQDSRSATIANVLKARNGRNGSTSDVQSAVQRTIAFCEPNANQNKVIDEAG</sequence>
<evidence type="ECO:0000313" key="1">
    <source>
        <dbReference type="EMBL" id="TPG35931.1"/>
    </source>
</evidence>
<dbReference type="OrthoDB" id="4750487at2"/>
<evidence type="ECO:0000313" key="2">
    <source>
        <dbReference type="Proteomes" id="UP000320095"/>
    </source>
</evidence>
<dbReference type="PROSITE" id="PS51257">
    <property type="entry name" value="PROKAR_LIPOPROTEIN"/>
    <property type="match status" value="1"/>
</dbReference>
<proteinExistence type="predicted"/>
<keyword evidence="2" id="KW-1185">Reference proteome</keyword>
<comment type="caution">
    <text evidence="1">The sequence shown here is derived from an EMBL/GenBank/DDBJ whole genome shotgun (WGS) entry which is preliminary data.</text>
</comment>
<reference evidence="1 2" key="1">
    <citation type="journal article" date="2019" name="Environ. Microbiol.">
        <title>Species interactions and distinct microbial communities in high Arctic permafrost affected cryosols are associated with the CH4 and CO2 gas fluxes.</title>
        <authorList>
            <person name="Altshuler I."/>
            <person name="Hamel J."/>
            <person name="Turney S."/>
            <person name="Magnuson E."/>
            <person name="Levesque R."/>
            <person name="Greer C."/>
            <person name="Whyte L.G."/>
        </authorList>
    </citation>
    <scope>NUCLEOTIDE SEQUENCE [LARGE SCALE GENOMIC DNA]</scope>
    <source>
        <strain evidence="1 2">S5.20</strain>
    </source>
</reference>
<gene>
    <name evidence="1" type="ORF">EAH80_07875</name>
</gene>
<name>A0A502EHW5_9MYCO</name>
<dbReference type="EMBL" id="RCZG01000002">
    <property type="protein sequence ID" value="TPG35931.1"/>
    <property type="molecule type" value="Genomic_DNA"/>
</dbReference>
<protein>
    <submittedName>
        <fullName evidence="1">Uncharacterized protein</fullName>
    </submittedName>
</protein>
<organism evidence="1 2">
    <name type="scientific">Mycolicibacterium hodleri</name>
    <dbReference type="NCBI Taxonomy" id="49897"/>
    <lineage>
        <taxon>Bacteria</taxon>
        <taxon>Bacillati</taxon>
        <taxon>Actinomycetota</taxon>
        <taxon>Actinomycetes</taxon>
        <taxon>Mycobacteriales</taxon>
        <taxon>Mycobacteriaceae</taxon>
        <taxon>Mycolicibacterium</taxon>
    </lineage>
</organism>
<dbReference type="Proteomes" id="UP000320095">
    <property type="component" value="Unassembled WGS sequence"/>
</dbReference>